<dbReference type="InterPro" id="IPR013752">
    <property type="entry name" value="KPA_reductase"/>
</dbReference>
<evidence type="ECO:0000256" key="3">
    <source>
        <dbReference type="ARBA" id="ARBA00023002"/>
    </source>
</evidence>
<reference evidence="7" key="1">
    <citation type="journal article" date="2019" name="Int. J. Syst. Evol. Microbiol.">
        <title>The Global Catalogue of Microorganisms (GCM) 10K type strain sequencing project: providing services to taxonomists for standard genome sequencing and annotation.</title>
        <authorList>
            <consortium name="The Broad Institute Genomics Platform"/>
            <consortium name="The Broad Institute Genome Sequencing Center for Infectious Disease"/>
            <person name="Wu L."/>
            <person name="Ma J."/>
        </authorList>
    </citation>
    <scope>NUCLEOTIDE SEQUENCE [LARGE SCALE GENOMIC DNA]</scope>
    <source>
        <strain evidence="7">JCM 18459</strain>
    </source>
</reference>
<dbReference type="EMBL" id="BAABKG010000002">
    <property type="protein sequence ID" value="GAA5145152.1"/>
    <property type="molecule type" value="Genomic_DNA"/>
</dbReference>
<dbReference type="SUPFAM" id="SSF51735">
    <property type="entry name" value="NAD(P)-binding Rossmann-fold domains"/>
    <property type="match status" value="1"/>
</dbReference>
<comment type="similarity">
    <text evidence="1">Belongs to the ketopantoate reductase family.</text>
</comment>
<dbReference type="Proteomes" id="UP001500221">
    <property type="component" value="Unassembled WGS sequence"/>
</dbReference>
<dbReference type="SUPFAM" id="SSF48179">
    <property type="entry name" value="6-phosphogluconate dehydrogenase C-terminal domain-like"/>
    <property type="match status" value="1"/>
</dbReference>
<gene>
    <name evidence="6" type="ORF">GCM10023340_13990</name>
</gene>
<dbReference type="PANTHER" id="PTHR43765:SF2">
    <property type="entry name" value="2-DEHYDROPANTOATE 2-REDUCTASE"/>
    <property type="match status" value="1"/>
</dbReference>
<dbReference type="InterPro" id="IPR013332">
    <property type="entry name" value="KPR_N"/>
</dbReference>
<dbReference type="Gene3D" id="3.40.50.720">
    <property type="entry name" value="NAD(P)-binding Rossmann-like Domain"/>
    <property type="match status" value="1"/>
</dbReference>
<dbReference type="InterPro" id="IPR008927">
    <property type="entry name" value="6-PGluconate_DH-like_C_sf"/>
</dbReference>
<feature type="domain" description="Ketopantoate reductase C-terminal" evidence="5">
    <location>
        <begin position="183"/>
        <end position="298"/>
    </location>
</feature>
<evidence type="ECO:0000313" key="6">
    <source>
        <dbReference type="EMBL" id="GAA5145152.1"/>
    </source>
</evidence>
<organism evidence="6 7">
    <name type="scientific">Nocardioides marinquilinus</name>
    <dbReference type="NCBI Taxonomy" id="1210400"/>
    <lineage>
        <taxon>Bacteria</taxon>
        <taxon>Bacillati</taxon>
        <taxon>Actinomycetota</taxon>
        <taxon>Actinomycetes</taxon>
        <taxon>Propionibacteriales</taxon>
        <taxon>Nocardioidaceae</taxon>
        <taxon>Nocardioides</taxon>
    </lineage>
</organism>
<comment type="caution">
    <text evidence="6">The sequence shown here is derived from an EMBL/GenBank/DDBJ whole genome shotgun (WGS) entry which is preliminary data.</text>
</comment>
<evidence type="ECO:0000259" key="5">
    <source>
        <dbReference type="Pfam" id="PF08546"/>
    </source>
</evidence>
<evidence type="ECO:0000313" key="7">
    <source>
        <dbReference type="Proteomes" id="UP001500221"/>
    </source>
</evidence>
<dbReference type="InterPro" id="IPR050838">
    <property type="entry name" value="Ketopantoate_reductase"/>
</dbReference>
<evidence type="ECO:0000256" key="1">
    <source>
        <dbReference type="ARBA" id="ARBA00007870"/>
    </source>
</evidence>
<protein>
    <submittedName>
        <fullName evidence="6">2-dehydropantoate 2-reductase N-terminal domain-containing protein</fullName>
    </submittedName>
</protein>
<keyword evidence="3" id="KW-0560">Oxidoreductase</keyword>
<dbReference type="PANTHER" id="PTHR43765">
    <property type="entry name" value="2-DEHYDROPANTOATE 2-REDUCTASE-RELATED"/>
    <property type="match status" value="1"/>
</dbReference>
<dbReference type="RefSeq" id="WP_345456145.1">
    <property type="nucleotide sequence ID" value="NZ_BAABKG010000002.1"/>
</dbReference>
<name>A0ABP9PG56_9ACTN</name>
<accession>A0ABP9PG56</accession>
<evidence type="ECO:0000256" key="2">
    <source>
        <dbReference type="ARBA" id="ARBA00022857"/>
    </source>
</evidence>
<proteinExistence type="inferred from homology"/>
<keyword evidence="7" id="KW-1185">Reference proteome</keyword>
<keyword evidence="2" id="KW-0521">NADP</keyword>
<dbReference type="Pfam" id="PF08546">
    <property type="entry name" value="ApbA_C"/>
    <property type="match status" value="1"/>
</dbReference>
<evidence type="ECO:0000259" key="4">
    <source>
        <dbReference type="Pfam" id="PF02558"/>
    </source>
</evidence>
<dbReference type="InterPro" id="IPR036291">
    <property type="entry name" value="NAD(P)-bd_dom_sf"/>
</dbReference>
<dbReference type="Gene3D" id="1.10.1040.10">
    <property type="entry name" value="N-(1-d-carboxylethyl)-l-norvaline Dehydrogenase, domain 2"/>
    <property type="match status" value="1"/>
</dbReference>
<dbReference type="Pfam" id="PF02558">
    <property type="entry name" value="ApbA"/>
    <property type="match status" value="1"/>
</dbReference>
<sequence length="325" mass="33934">MRYLVVGAGAIGGGVAGLLHLAGLDVVVSARGEHLAALRERGLRLTVGHDDPVDVPLAVVGDPAEAGVDDETVVLLAVKSQQTAGALDGLLPHLRPTTPVVSLQNGVSNERTLLRHLAHVHAVTVMMPASHLRPGEVTVHSAGKPGLLDIGRYPTGVDDVDRAVAADLTTAGFESIPRPDAMAWKHRKLLMNLGNGVRAACAPGDDADELLRVVRSEGEAALAAAGIPVVSEDDDLARRGELLRPLVDRDGVGSSTWQSLQRRTGETEVDHLNGEIVLLGRLHDVPTPANEAVQRAVGDLARRGGEVASLAAADLLAASRRARSS</sequence>
<dbReference type="InterPro" id="IPR013328">
    <property type="entry name" value="6PGD_dom2"/>
</dbReference>
<feature type="domain" description="Ketopantoate reductase N-terminal" evidence="4">
    <location>
        <begin position="4"/>
        <end position="153"/>
    </location>
</feature>